<keyword evidence="4" id="KW-0949">S-adenosyl-L-methionine</keyword>
<dbReference type="PANTHER" id="PTHR43667:SF2">
    <property type="entry name" value="FATTY ACID C-METHYL TRANSFERASE"/>
    <property type="match status" value="1"/>
</dbReference>
<comment type="similarity">
    <text evidence="1">Belongs to the CFA/CMAS family.</text>
</comment>
<dbReference type="SUPFAM" id="SSF53335">
    <property type="entry name" value="S-adenosyl-L-methionine-dependent methyltransferases"/>
    <property type="match status" value="1"/>
</dbReference>
<dbReference type="Pfam" id="PF02353">
    <property type="entry name" value="CMAS"/>
    <property type="match status" value="1"/>
</dbReference>
<accession>A0ABW5EQB6</accession>
<evidence type="ECO:0000313" key="7">
    <source>
        <dbReference type="Proteomes" id="UP001597287"/>
    </source>
</evidence>
<protein>
    <submittedName>
        <fullName evidence="6">Class I SAM-dependent methyltransferase</fullName>
        <ecNumber evidence="6">2.1.1.-</ecNumber>
    </submittedName>
</protein>
<dbReference type="PIRSF" id="PIRSF003085">
    <property type="entry name" value="CMAS"/>
    <property type="match status" value="1"/>
</dbReference>
<dbReference type="EMBL" id="JBHUIG010000011">
    <property type="protein sequence ID" value="MFD2319269.1"/>
    <property type="molecule type" value="Genomic_DNA"/>
</dbReference>
<dbReference type="RefSeq" id="WP_380108283.1">
    <property type="nucleotide sequence ID" value="NZ_JBHSIH010000001.1"/>
</dbReference>
<dbReference type="InterPro" id="IPR029063">
    <property type="entry name" value="SAM-dependent_MTases_sf"/>
</dbReference>
<dbReference type="GO" id="GO:0008168">
    <property type="term" value="F:methyltransferase activity"/>
    <property type="evidence" value="ECO:0007669"/>
    <property type="project" value="UniProtKB-KW"/>
</dbReference>
<organism evidence="6 7">
    <name type="scientific">Delftia deserti</name>
    <dbReference type="NCBI Taxonomy" id="1651218"/>
    <lineage>
        <taxon>Bacteria</taxon>
        <taxon>Pseudomonadati</taxon>
        <taxon>Pseudomonadota</taxon>
        <taxon>Betaproteobacteria</taxon>
        <taxon>Burkholderiales</taxon>
        <taxon>Comamonadaceae</taxon>
        <taxon>Delftia</taxon>
    </lineage>
</organism>
<dbReference type="Proteomes" id="UP001597287">
    <property type="component" value="Unassembled WGS sequence"/>
</dbReference>
<evidence type="ECO:0000256" key="3">
    <source>
        <dbReference type="ARBA" id="ARBA00022679"/>
    </source>
</evidence>
<dbReference type="CDD" id="cd02440">
    <property type="entry name" value="AdoMet_MTases"/>
    <property type="match status" value="1"/>
</dbReference>
<evidence type="ECO:0000256" key="1">
    <source>
        <dbReference type="ARBA" id="ARBA00010815"/>
    </source>
</evidence>
<sequence length="422" mass="47943">MNTTAAPLLSPSAAAPRRTPARARRVLNLLERLPHGQLDLEQPDGRLLHLPRPPSGAADAHCVLHDWQALERTLKSGDIGLAEGYIAGEWDSPDLAALLRLCMVNRDHVQSLVYGSWWGRLGYRLRHLLQRNTRAGSARNIHAHYDLGNDFYRLWLDPGMSYSAAWFQGRTGQALRNADLQQAQQAKLRRTLDEVRLQPGQRLLEIGCGWGGLAEAAAQEFGARVTGVTLSREQLVWGQQRMQQAGLADAVELRYQDYRDLPARHAGEPFDAIVSIEMFEAVGREYWRGYFQTLRDCLKPGGLACIQTITLREDLFARYLRSTDFIQQYIFPGGLLPSIPAFEQEARRAGLVVEGRMAFGRDYAETLRRWRQSFEERLEAVRAQGFDERFVRIWTFYLAYCEAAFDTGNTDVVQFTLRKPLP</sequence>
<dbReference type="InterPro" id="IPR050723">
    <property type="entry name" value="CFA/CMAS"/>
</dbReference>
<reference evidence="7" key="1">
    <citation type="journal article" date="2019" name="Int. J. Syst. Evol. Microbiol.">
        <title>The Global Catalogue of Microorganisms (GCM) 10K type strain sequencing project: providing services to taxonomists for standard genome sequencing and annotation.</title>
        <authorList>
            <consortium name="The Broad Institute Genomics Platform"/>
            <consortium name="The Broad Institute Genome Sequencing Center for Infectious Disease"/>
            <person name="Wu L."/>
            <person name="Ma J."/>
        </authorList>
    </citation>
    <scope>NUCLEOTIDE SEQUENCE [LARGE SCALE GENOMIC DNA]</scope>
    <source>
        <strain evidence="7">CCUG 62793</strain>
    </source>
</reference>
<dbReference type="EC" id="2.1.1.-" evidence="6"/>
<evidence type="ECO:0000313" key="6">
    <source>
        <dbReference type="EMBL" id="MFD2319269.1"/>
    </source>
</evidence>
<keyword evidence="7" id="KW-1185">Reference proteome</keyword>
<keyword evidence="5" id="KW-0443">Lipid metabolism</keyword>
<dbReference type="GO" id="GO:0032259">
    <property type="term" value="P:methylation"/>
    <property type="evidence" value="ECO:0007669"/>
    <property type="project" value="UniProtKB-KW"/>
</dbReference>
<name>A0ABW5EQB6_9BURK</name>
<dbReference type="PANTHER" id="PTHR43667">
    <property type="entry name" value="CYCLOPROPANE-FATTY-ACYL-PHOSPHOLIPID SYNTHASE"/>
    <property type="match status" value="1"/>
</dbReference>
<dbReference type="InterPro" id="IPR003333">
    <property type="entry name" value="CMAS"/>
</dbReference>
<evidence type="ECO:0000256" key="5">
    <source>
        <dbReference type="ARBA" id="ARBA00023098"/>
    </source>
</evidence>
<comment type="caution">
    <text evidence="6">The sequence shown here is derived from an EMBL/GenBank/DDBJ whole genome shotgun (WGS) entry which is preliminary data.</text>
</comment>
<gene>
    <name evidence="6" type="ORF">ACFSPV_11155</name>
</gene>
<dbReference type="Gene3D" id="3.40.50.150">
    <property type="entry name" value="Vaccinia Virus protein VP39"/>
    <property type="match status" value="1"/>
</dbReference>
<keyword evidence="3 6" id="KW-0808">Transferase</keyword>
<keyword evidence="2 6" id="KW-0489">Methyltransferase</keyword>
<evidence type="ECO:0000256" key="2">
    <source>
        <dbReference type="ARBA" id="ARBA00022603"/>
    </source>
</evidence>
<evidence type="ECO:0000256" key="4">
    <source>
        <dbReference type="ARBA" id="ARBA00022691"/>
    </source>
</evidence>
<proteinExistence type="inferred from homology"/>